<proteinExistence type="predicted"/>
<reference evidence="1" key="2">
    <citation type="journal article" date="2015" name="Data Brief">
        <title>Shoot transcriptome of the giant reed, Arundo donax.</title>
        <authorList>
            <person name="Barrero R.A."/>
            <person name="Guerrero F.D."/>
            <person name="Moolhuijzen P."/>
            <person name="Goolsby J.A."/>
            <person name="Tidwell J."/>
            <person name="Bellgard S.E."/>
            <person name="Bellgard M.I."/>
        </authorList>
    </citation>
    <scope>NUCLEOTIDE SEQUENCE</scope>
    <source>
        <tissue evidence="1">Shoot tissue taken approximately 20 cm above the soil surface</tissue>
    </source>
</reference>
<name>A0A0A8YV66_ARUDO</name>
<dbReference type="AlphaFoldDB" id="A0A0A8YV66"/>
<protein>
    <submittedName>
        <fullName evidence="1">Uncharacterized protein</fullName>
    </submittedName>
</protein>
<dbReference type="EMBL" id="GBRH01266881">
    <property type="protein sequence ID" value="JAD31014.1"/>
    <property type="molecule type" value="Transcribed_RNA"/>
</dbReference>
<accession>A0A0A8YV66</accession>
<reference evidence="1" key="1">
    <citation type="submission" date="2014-09" db="EMBL/GenBank/DDBJ databases">
        <authorList>
            <person name="Magalhaes I.L.F."/>
            <person name="Oliveira U."/>
            <person name="Santos F.R."/>
            <person name="Vidigal T.H.D.A."/>
            <person name="Brescovit A.D."/>
            <person name="Santos A.J."/>
        </authorList>
    </citation>
    <scope>NUCLEOTIDE SEQUENCE</scope>
    <source>
        <tissue evidence="1">Shoot tissue taken approximately 20 cm above the soil surface</tissue>
    </source>
</reference>
<organism evidence="1">
    <name type="scientific">Arundo donax</name>
    <name type="common">Giant reed</name>
    <name type="synonym">Donax arundinaceus</name>
    <dbReference type="NCBI Taxonomy" id="35708"/>
    <lineage>
        <taxon>Eukaryota</taxon>
        <taxon>Viridiplantae</taxon>
        <taxon>Streptophyta</taxon>
        <taxon>Embryophyta</taxon>
        <taxon>Tracheophyta</taxon>
        <taxon>Spermatophyta</taxon>
        <taxon>Magnoliopsida</taxon>
        <taxon>Liliopsida</taxon>
        <taxon>Poales</taxon>
        <taxon>Poaceae</taxon>
        <taxon>PACMAD clade</taxon>
        <taxon>Arundinoideae</taxon>
        <taxon>Arundineae</taxon>
        <taxon>Arundo</taxon>
    </lineage>
</organism>
<evidence type="ECO:0000313" key="1">
    <source>
        <dbReference type="EMBL" id="JAD31014.1"/>
    </source>
</evidence>
<sequence length="128" mass="14305">MLCCHLKKLICCISTKLHISISPATKENCLPNGWGGLERHCLDQISSFSNSSSPTKQINQPCIVIFSRDNAKVSFHGLKILKAFIHQTSMIASCQYCEKGNSIRIYTFSNHPIKELKFLSSMSMLPKG</sequence>